<gene>
    <name evidence="1" type="ORF">Fmac_010988</name>
</gene>
<evidence type="ECO:0008006" key="3">
    <source>
        <dbReference type="Google" id="ProtNLM"/>
    </source>
</evidence>
<comment type="caution">
    <text evidence="1">The sequence shown here is derived from an EMBL/GenBank/DDBJ whole genome shotgun (WGS) entry which is preliminary data.</text>
</comment>
<dbReference type="Proteomes" id="UP001603857">
    <property type="component" value="Unassembled WGS sequence"/>
</dbReference>
<organism evidence="1 2">
    <name type="scientific">Flemingia macrophylla</name>
    <dbReference type="NCBI Taxonomy" id="520843"/>
    <lineage>
        <taxon>Eukaryota</taxon>
        <taxon>Viridiplantae</taxon>
        <taxon>Streptophyta</taxon>
        <taxon>Embryophyta</taxon>
        <taxon>Tracheophyta</taxon>
        <taxon>Spermatophyta</taxon>
        <taxon>Magnoliopsida</taxon>
        <taxon>eudicotyledons</taxon>
        <taxon>Gunneridae</taxon>
        <taxon>Pentapetalae</taxon>
        <taxon>rosids</taxon>
        <taxon>fabids</taxon>
        <taxon>Fabales</taxon>
        <taxon>Fabaceae</taxon>
        <taxon>Papilionoideae</taxon>
        <taxon>50 kb inversion clade</taxon>
        <taxon>NPAAA clade</taxon>
        <taxon>indigoferoid/millettioid clade</taxon>
        <taxon>Phaseoleae</taxon>
        <taxon>Flemingia</taxon>
    </lineage>
</organism>
<proteinExistence type="predicted"/>
<evidence type="ECO:0000313" key="1">
    <source>
        <dbReference type="EMBL" id="KAL2336542.1"/>
    </source>
</evidence>
<sequence length="52" mass="6145">MSSLLRPKSTKVCFSLPFTCNSLNDSDIINRKQRFWQEKEILDAHDMWEIDG</sequence>
<evidence type="ECO:0000313" key="2">
    <source>
        <dbReference type="Proteomes" id="UP001603857"/>
    </source>
</evidence>
<name>A0ABD1MLY9_9FABA</name>
<protein>
    <recommendedName>
        <fullName evidence="3">Ycf15</fullName>
    </recommendedName>
</protein>
<accession>A0ABD1MLY9</accession>
<dbReference type="EMBL" id="JBGMDY010000004">
    <property type="protein sequence ID" value="KAL2336542.1"/>
    <property type="molecule type" value="Genomic_DNA"/>
</dbReference>
<keyword evidence="2" id="KW-1185">Reference proteome</keyword>
<reference evidence="1 2" key="1">
    <citation type="submission" date="2024-08" db="EMBL/GenBank/DDBJ databases">
        <title>Insights into the chromosomal genome structure of Flemingia macrophylla.</title>
        <authorList>
            <person name="Ding Y."/>
            <person name="Zhao Y."/>
            <person name="Bi W."/>
            <person name="Wu M."/>
            <person name="Zhao G."/>
            <person name="Gong Y."/>
            <person name="Li W."/>
            <person name="Zhang P."/>
        </authorList>
    </citation>
    <scope>NUCLEOTIDE SEQUENCE [LARGE SCALE GENOMIC DNA]</scope>
    <source>
        <strain evidence="1">DYQJB</strain>
        <tissue evidence="1">Leaf</tissue>
    </source>
</reference>
<dbReference type="AlphaFoldDB" id="A0ABD1MLY9"/>